<dbReference type="SUPFAM" id="SSF51011">
    <property type="entry name" value="Glycosyl hydrolase domain"/>
    <property type="match status" value="1"/>
</dbReference>
<dbReference type="EMBL" id="JACXJA010000006">
    <property type="protein sequence ID" value="MBD2861526.1"/>
    <property type="molecule type" value="Genomic_DNA"/>
</dbReference>
<evidence type="ECO:0000256" key="3">
    <source>
        <dbReference type="SAM" id="MobiDB-lite"/>
    </source>
</evidence>
<evidence type="ECO:0000259" key="6">
    <source>
        <dbReference type="Pfam" id="PF17137"/>
    </source>
</evidence>
<dbReference type="InterPro" id="IPR048395">
    <property type="entry name" value="Glyco_hydro_31_C"/>
</dbReference>
<evidence type="ECO:0000259" key="7">
    <source>
        <dbReference type="Pfam" id="PF21365"/>
    </source>
</evidence>
<feature type="domain" description="Glycosyl hydrolase family 31 C-terminal" evidence="7">
    <location>
        <begin position="557"/>
        <end position="638"/>
    </location>
</feature>
<name>A0A927GY47_9BACL</name>
<dbReference type="InterPro" id="IPR000322">
    <property type="entry name" value="Glyco_hydro_31_TIM"/>
</dbReference>
<dbReference type="AlphaFoldDB" id="A0A927GY47"/>
<feature type="domain" description="Glycoside hydrolase family 31 TIM barrel" evidence="4">
    <location>
        <begin position="233"/>
        <end position="549"/>
    </location>
</feature>
<feature type="region of interest" description="Disordered" evidence="3">
    <location>
        <begin position="732"/>
        <end position="757"/>
    </location>
</feature>
<feature type="domain" description="Glycoside hydrolase family 31 N-terminal" evidence="5">
    <location>
        <begin position="31"/>
        <end position="191"/>
    </location>
</feature>
<dbReference type="RefSeq" id="WP_190925627.1">
    <property type="nucleotide sequence ID" value="NZ_JACXJA010000006.1"/>
</dbReference>
<accession>A0A927GY47</accession>
<proteinExistence type="inferred from homology"/>
<dbReference type="InterPro" id="IPR033403">
    <property type="entry name" value="DUF5110"/>
</dbReference>
<dbReference type="GO" id="GO:0004553">
    <property type="term" value="F:hydrolase activity, hydrolyzing O-glycosyl compounds"/>
    <property type="evidence" value="ECO:0007669"/>
    <property type="project" value="InterPro"/>
</dbReference>
<dbReference type="InterPro" id="IPR051816">
    <property type="entry name" value="Glycosyl_Hydrolase_31"/>
</dbReference>
<organism evidence="8 9">
    <name type="scientific">Paenibacillus oceani</name>
    <dbReference type="NCBI Taxonomy" id="2772510"/>
    <lineage>
        <taxon>Bacteria</taxon>
        <taxon>Bacillati</taxon>
        <taxon>Bacillota</taxon>
        <taxon>Bacilli</taxon>
        <taxon>Bacillales</taxon>
        <taxon>Paenibacillaceae</taxon>
        <taxon>Paenibacillus</taxon>
    </lineage>
</organism>
<keyword evidence="9" id="KW-1185">Reference proteome</keyword>
<feature type="compositionally biased region" description="Basic and acidic residues" evidence="3">
    <location>
        <begin position="355"/>
        <end position="366"/>
    </location>
</feature>
<dbReference type="Pfam" id="PF17137">
    <property type="entry name" value="DUF5110"/>
    <property type="match status" value="1"/>
</dbReference>
<evidence type="ECO:0000313" key="8">
    <source>
        <dbReference type="EMBL" id="MBD2861526.1"/>
    </source>
</evidence>
<dbReference type="PANTHER" id="PTHR43863">
    <property type="entry name" value="HYDROLASE, PUTATIVE (AFU_ORTHOLOGUE AFUA_1G03140)-RELATED"/>
    <property type="match status" value="1"/>
</dbReference>
<dbReference type="InterPro" id="IPR025887">
    <property type="entry name" value="Glyco_hydro_31_N_dom"/>
</dbReference>
<dbReference type="InterPro" id="IPR017853">
    <property type="entry name" value="GH"/>
</dbReference>
<dbReference type="Pfam" id="PF01055">
    <property type="entry name" value="Glyco_hydro_31_2nd"/>
    <property type="match status" value="1"/>
</dbReference>
<sequence>MSTPSAFVPHTAKGARPHKFIQFQVSGGGYMRIEPVAPHTFRVRLSESDAFPEPPLVRYGVITHPDGETDYEADYETDRDGQRLTIRTAGAMLDIDTGSGTVCLRKPDGTMLTASSVPPWSTRSGFGAEFVLSEDERFYGLGDVTRDRIEQRGHRLDMWVLNVKSYAPIPYLMSSKGWGLFVNTTSRHSVDIGKTVADKLRFWGRSGELDFYLIAADSYAGLLDHYTNLTGKPQLLPLWAYGLTFVCNQQATAREMLDDAVQFRREGIPCDLIGLEPGWMEHRYDYSLNKSWHPERFYLPYWAEQGPGTFIGALERQGFKLSLWLCCDYDLTHHEERLAGGADEADPADTSPADLHPDDYEQDTRLQEPTYMDKITKPEEPWFAHLQKFVDQGVAAFKMDAANQTLEHPDRKWGNGLDDNAMHNLYPLLLGKQMHTGFKERTGRRSMIYSAGGYAGIQRYAATWAGDTGGGPRPLVSVLNHGLSGHTNTSCDMEVFTPAGIHFGFLQPWSQVNSWAYWRHPWLLDKKQLQMFKLYAKLRYRLLPYIYSAAHTAARTGLPIVRAMPLAYPDDPNCANLLQQYLFGDSLLVGAFTETIYLPAGEWIDYWTGARHTGGQELQVSVPGHAGGPLFIRAGAILPEWPEMDYVGEVSLERIGLRVYPYGDSEFTLYEDDGATYQYLEEQVAVTRIRSQYAGGRTVIGIGPREGRYEGMPDTRTFELFVHVSTKPAQVTVNGQPWQEEPKRTSGEEQSADSPANAWTYDEVAAAVRLLVTEDPARLADVTVELLQK</sequence>
<evidence type="ECO:0000259" key="4">
    <source>
        <dbReference type="Pfam" id="PF01055"/>
    </source>
</evidence>
<dbReference type="InterPro" id="IPR013780">
    <property type="entry name" value="Glyco_hydro_b"/>
</dbReference>
<dbReference type="CDD" id="cd14752">
    <property type="entry name" value="GH31_N"/>
    <property type="match status" value="1"/>
</dbReference>
<protein>
    <submittedName>
        <fullName evidence="8">DUF5110 domain-containing protein</fullName>
    </submittedName>
</protein>
<keyword evidence="2" id="KW-0326">Glycosidase</keyword>
<feature type="region of interest" description="Disordered" evidence="3">
    <location>
        <begin position="340"/>
        <end position="366"/>
    </location>
</feature>
<dbReference type="Proteomes" id="UP000639396">
    <property type="component" value="Unassembled WGS sequence"/>
</dbReference>
<dbReference type="InterPro" id="IPR011013">
    <property type="entry name" value="Gal_mutarotase_sf_dom"/>
</dbReference>
<evidence type="ECO:0000313" key="9">
    <source>
        <dbReference type="Proteomes" id="UP000639396"/>
    </source>
</evidence>
<dbReference type="Pfam" id="PF21365">
    <property type="entry name" value="Glyco_hydro_31_3rd"/>
    <property type="match status" value="1"/>
</dbReference>
<dbReference type="SUPFAM" id="SSF74650">
    <property type="entry name" value="Galactose mutarotase-like"/>
    <property type="match status" value="1"/>
</dbReference>
<dbReference type="Gene3D" id="2.60.40.1760">
    <property type="entry name" value="glycosyl hydrolase (family 31)"/>
    <property type="match status" value="1"/>
</dbReference>
<dbReference type="PANTHER" id="PTHR43863:SF2">
    <property type="entry name" value="MALTASE-GLUCOAMYLASE"/>
    <property type="match status" value="1"/>
</dbReference>
<keyword evidence="2" id="KW-0378">Hydrolase</keyword>
<reference evidence="8" key="1">
    <citation type="submission" date="2020-09" db="EMBL/GenBank/DDBJ databases">
        <title>A novel bacterium of genus Paenibacillus, isolated from South China Sea.</title>
        <authorList>
            <person name="Huang H."/>
            <person name="Mo K."/>
            <person name="Hu Y."/>
        </authorList>
    </citation>
    <scope>NUCLEOTIDE SEQUENCE</scope>
    <source>
        <strain evidence="8">IB182363</strain>
    </source>
</reference>
<dbReference type="Gene3D" id="3.20.20.80">
    <property type="entry name" value="Glycosidases"/>
    <property type="match status" value="1"/>
</dbReference>
<evidence type="ECO:0000256" key="2">
    <source>
        <dbReference type="RuleBase" id="RU361185"/>
    </source>
</evidence>
<dbReference type="GO" id="GO:0030246">
    <property type="term" value="F:carbohydrate binding"/>
    <property type="evidence" value="ECO:0007669"/>
    <property type="project" value="InterPro"/>
</dbReference>
<feature type="domain" description="DUF5110" evidence="6">
    <location>
        <begin position="656"/>
        <end position="724"/>
    </location>
</feature>
<comment type="caution">
    <text evidence="8">The sequence shown here is derived from an EMBL/GenBank/DDBJ whole genome shotgun (WGS) entry which is preliminary data.</text>
</comment>
<gene>
    <name evidence="8" type="ORF">IDH45_05920</name>
</gene>
<dbReference type="Pfam" id="PF13802">
    <property type="entry name" value="Gal_mutarotas_2"/>
    <property type="match status" value="1"/>
</dbReference>
<dbReference type="Gene3D" id="2.60.40.1180">
    <property type="entry name" value="Golgi alpha-mannosidase II"/>
    <property type="match status" value="2"/>
</dbReference>
<evidence type="ECO:0000259" key="5">
    <source>
        <dbReference type="Pfam" id="PF13802"/>
    </source>
</evidence>
<comment type="similarity">
    <text evidence="1 2">Belongs to the glycosyl hydrolase 31 family.</text>
</comment>
<dbReference type="SUPFAM" id="SSF51445">
    <property type="entry name" value="(Trans)glycosidases"/>
    <property type="match status" value="1"/>
</dbReference>
<dbReference type="GO" id="GO:0005975">
    <property type="term" value="P:carbohydrate metabolic process"/>
    <property type="evidence" value="ECO:0007669"/>
    <property type="project" value="InterPro"/>
</dbReference>
<evidence type="ECO:0000256" key="1">
    <source>
        <dbReference type="ARBA" id="ARBA00007806"/>
    </source>
</evidence>